<dbReference type="PANTHER" id="PTHR48071">
    <property type="entry name" value="SRCR DOMAIN-CONTAINING PROTEIN"/>
    <property type="match status" value="1"/>
</dbReference>
<feature type="disulfide bond" evidence="11">
    <location>
        <begin position="270"/>
        <end position="331"/>
    </location>
</feature>
<dbReference type="GO" id="GO:0031638">
    <property type="term" value="P:zymogen activation"/>
    <property type="evidence" value="ECO:0007669"/>
    <property type="project" value="TreeGrafter"/>
</dbReference>
<keyword evidence="13" id="KW-0812">Transmembrane</keyword>
<sequence length="1160" mass="123672">MSPIPLTFLWGLLVGSAIAALPVEIRLVNGTSHCTGRVEVLHNQQWGTVCDDDWDLPDAQVVCRQLGCATALSAPRAARFGKGTGPIWLDDVKCAGTESALRDCKAKPWGENNCNHGEDASVVCSGIRLANGTSRCTGRVEVLHDNQWGTVCDNNWDLDDAQVVCRELGCGSAVKVSGKAQLGRGSGPVWLDAVNCTGSEAALSQCGGRSVGKSTCDHSKDAGVECADPPKLRLVNGPNRCAGRVEVFHEQQWGTVCDDDWDLEDAGVVCREMGCGAAVSAPRGARFAPGSDPIWLDSVNCTGNESALSECSAKPWGSHDCNHVEDAGVVCSELKLVNGPTRCAGRVEVFHDWQWGTVCDDGWDIEDAHVVCREIGCGLAKVAGGAAQYGQGSGRVWMDGVNCTGKEATLQECSAKPWGENHCGHGKDASVECSNLPELRLVNSTGRCSGRLEVLHHQQWGTVCHDGWDMEDAQVVCRALDCGTAVAASGGARFGRGADPIWLDDVKCAGTEATLSDCRLKPWGEHNCHHGEDAGVVCSELRLVNGTTRCSGRVEVFHSQQWGTVCDDRWGLSNAEVVCREMSCGPALSAVSGALFGQGLGTIWLDDVNCDGSESALSECRAKPWGTSNCNHREDAGVICSDPTELRLVNGSSRCSGRVEVFHFQQWGTVCDDSWDLDDAQVVCRYMGCGTALLAPHGARFGQGTGPISIDNVECTGKEFLISECKSKPWGSHDCNHREDAGVICSEFTRLVNGSGRCSGRVEVYHANEWGTVCDDGWALEDAQVVCRELHCGVATLAPGGAHFGPGSGPIWLDDVECKEKDVALENCLARRWGEHNCNHGKDAGVVCSGSALLNVAQVRLVNGSSACDGRIEVFHSKQWGTVCDDGWGLEEAQVVCRELDCGIPLATPHGAHFGPGLDPIWLDDVNCTGTEATLGDCKGRAVGDHDCGHAEDASVVCSGKLQMRLAGGPNSCSGRVEMMYNHTWRSLGDSGWGMQEAGVACRQLGCGEAQSAPRGSQFGIGTGPVLLNYVSCSGTESALIECEAKPPGQHECVCGSYAGAVCTGQKGAMLTISVLLGLGAAALLICGAAFYLRLRRRWQWRSKTLTLQALVRREDNVYMEELDEEQVVRVTAQPPRRDPEPDHDSSDTAQLVRASSISH</sequence>
<comment type="subcellular location">
    <subcellularLocation>
        <location evidence="1">Secreted</location>
    </subcellularLocation>
</comment>
<dbReference type="FunFam" id="3.10.250.10:FF:000006">
    <property type="entry name" value="neurotrypsin isoform X2"/>
    <property type="match status" value="4"/>
</dbReference>
<feature type="disulfide bond" evidence="11">
    <location>
        <begin position="372"/>
        <end position="433"/>
    </location>
</feature>
<evidence type="ECO:0000256" key="6">
    <source>
        <dbReference type="ARBA" id="ARBA00023170"/>
    </source>
</evidence>
<keyword evidence="13" id="KW-0472">Membrane</keyword>
<dbReference type="Pfam" id="PF00530">
    <property type="entry name" value="SRCR"/>
    <property type="match status" value="10"/>
</dbReference>
<dbReference type="FunFam" id="3.10.250.10:FF:000002">
    <property type="entry name" value="Scavenger receptor cysteine-rich type 1 protein M130"/>
    <property type="match status" value="1"/>
</dbReference>
<feature type="transmembrane region" description="Helical" evidence="13">
    <location>
        <begin position="1069"/>
        <end position="1093"/>
    </location>
</feature>
<feature type="disulfide bond" evidence="11">
    <location>
        <begin position="50"/>
        <end position="114"/>
    </location>
</feature>
<evidence type="ECO:0000256" key="1">
    <source>
        <dbReference type="ARBA" id="ARBA00004613"/>
    </source>
</evidence>
<feature type="domain" description="SRCR" evidence="15">
    <location>
        <begin position="25"/>
        <end position="125"/>
    </location>
</feature>
<dbReference type="SUPFAM" id="SSF56487">
    <property type="entry name" value="SRCR-like"/>
    <property type="match status" value="10"/>
</dbReference>
<feature type="disulfide bond" evidence="11">
    <location>
        <begin position="897"/>
        <end position="958"/>
    </location>
</feature>
<feature type="disulfide bond" evidence="11">
    <location>
        <begin position="477"/>
        <end position="538"/>
    </location>
</feature>
<accession>A0A8D0HJC5</accession>
<evidence type="ECO:0000259" key="15">
    <source>
        <dbReference type="PROSITE" id="PS50287"/>
    </source>
</evidence>
<feature type="domain" description="SRCR" evidence="15">
    <location>
        <begin position="646"/>
        <end position="746"/>
    </location>
</feature>
<feature type="disulfide bond" evidence="11">
    <location>
        <begin position="403"/>
        <end position="413"/>
    </location>
</feature>
<evidence type="ECO:0000256" key="11">
    <source>
        <dbReference type="PROSITE-ProRule" id="PRU00196"/>
    </source>
</evidence>
<feature type="disulfide bond" evidence="11">
    <location>
        <begin position="884"/>
        <end position="948"/>
    </location>
</feature>
<evidence type="ECO:0000256" key="10">
    <source>
        <dbReference type="ARBA" id="ARBA00069168"/>
    </source>
</evidence>
<feature type="domain" description="SRCR" evidence="15">
    <location>
        <begin position="127"/>
        <end position="227"/>
    </location>
</feature>
<evidence type="ECO:0000313" key="16">
    <source>
        <dbReference type="Ensembl" id="ENSSPUP00000020828.1"/>
    </source>
</evidence>
<dbReference type="GeneTree" id="ENSGT00940000164475"/>
<proteinExistence type="predicted"/>
<feature type="chain" id="PRO_5034546664" description="Soluble scavenger receptor cysteine-rich domain-containing protein SSC5D" evidence="14">
    <location>
        <begin position="20"/>
        <end position="1160"/>
    </location>
</feature>
<comment type="subunit">
    <text evidence="9">Interacts with LGALS1 and laminin.</text>
</comment>
<evidence type="ECO:0000256" key="2">
    <source>
        <dbReference type="ARBA" id="ARBA00022525"/>
    </source>
</evidence>
<dbReference type="Ensembl" id="ENSSPUT00000022195.1">
    <property type="protein sequence ID" value="ENSSPUP00000020828.1"/>
    <property type="gene ID" value="ENSSPUG00000016005.1"/>
</dbReference>
<feature type="disulfide bond" evidence="11">
    <location>
        <begin position="671"/>
        <end position="735"/>
    </location>
</feature>
<feature type="domain" description="SRCR" evidence="15">
    <location>
        <begin position="964"/>
        <end position="1064"/>
    </location>
</feature>
<evidence type="ECO:0000256" key="7">
    <source>
        <dbReference type="ARBA" id="ARBA00023180"/>
    </source>
</evidence>
<feature type="disulfide bond" evidence="11">
    <location>
        <begin position="1002"/>
        <end position="1063"/>
    </location>
</feature>
<feature type="disulfide bond" evidence="11">
    <location>
        <begin position="610"/>
        <end position="620"/>
    </location>
</feature>
<feature type="disulfide bond" evidence="11">
    <location>
        <begin position="152"/>
        <end position="216"/>
    </location>
</feature>
<keyword evidence="13" id="KW-1133">Transmembrane helix</keyword>
<keyword evidence="17" id="KW-1185">Reference proteome</keyword>
<feature type="disulfide bond" evidence="11">
    <location>
        <begin position="787"/>
        <end position="848"/>
    </location>
</feature>
<dbReference type="PANTHER" id="PTHR48071:SF15">
    <property type="entry name" value="SRCR DOMAIN-CONTAINING PROTEIN"/>
    <property type="match status" value="1"/>
</dbReference>
<feature type="disulfide bond" evidence="11">
    <location>
        <begin position="566"/>
        <end position="630"/>
    </location>
</feature>
<keyword evidence="4" id="KW-0677">Repeat</keyword>
<reference evidence="16" key="1">
    <citation type="submission" date="2025-08" db="UniProtKB">
        <authorList>
            <consortium name="Ensembl"/>
        </authorList>
    </citation>
    <scope>IDENTIFICATION</scope>
</reference>
<dbReference type="PROSITE" id="PS00420">
    <property type="entry name" value="SRCR_1"/>
    <property type="match status" value="5"/>
</dbReference>
<feature type="disulfide bond" evidence="11">
    <location>
        <begin position="257"/>
        <end position="321"/>
    </location>
</feature>
<feature type="disulfide bond" evidence="11">
    <location>
        <begin position="359"/>
        <end position="423"/>
    </location>
</feature>
<reference evidence="16" key="2">
    <citation type="submission" date="2025-09" db="UniProtKB">
        <authorList>
            <consortium name="Ensembl"/>
        </authorList>
    </citation>
    <scope>IDENTIFICATION</scope>
</reference>
<feature type="signal peptide" evidence="14">
    <location>
        <begin position="1"/>
        <end position="19"/>
    </location>
</feature>
<protein>
    <recommendedName>
        <fullName evidence="10">Soluble scavenger receptor cysteine-rich domain-containing protein SSC5D</fullName>
    </recommendedName>
</protein>
<comment type="caution">
    <text evidence="11">Lacks conserved residue(s) required for the propagation of feature annotation.</text>
</comment>
<feature type="disulfide bond" evidence="11">
    <location>
        <begin position="196"/>
        <end position="206"/>
    </location>
</feature>
<dbReference type="OMA" id="VCANNQW"/>
<feature type="disulfide bond" evidence="11">
    <location>
        <begin position="579"/>
        <end position="640"/>
    </location>
</feature>
<dbReference type="PRINTS" id="PR00258">
    <property type="entry name" value="SPERACTRCPTR"/>
</dbReference>
<evidence type="ECO:0000256" key="4">
    <source>
        <dbReference type="ARBA" id="ARBA00022737"/>
    </source>
</evidence>
<dbReference type="PROSITE" id="PS50287">
    <property type="entry name" value="SRCR_2"/>
    <property type="match status" value="10"/>
</dbReference>
<evidence type="ECO:0000256" key="13">
    <source>
        <dbReference type="SAM" id="Phobius"/>
    </source>
</evidence>
<dbReference type="SMART" id="SM00202">
    <property type="entry name" value="SR"/>
    <property type="match status" value="10"/>
</dbReference>
<evidence type="ECO:0000256" key="5">
    <source>
        <dbReference type="ARBA" id="ARBA00023157"/>
    </source>
</evidence>
<feature type="disulfide bond" evidence="11">
    <location>
        <begin position="928"/>
        <end position="938"/>
    </location>
</feature>
<dbReference type="Gene3D" id="3.10.250.10">
    <property type="entry name" value="SRCR-like domain"/>
    <property type="match status" value="10"/>
</dbReference>
<evidence type="ECO:0000313" key="17">
    <source>
        <dbReference type="Proteomes" id="UP000694392"/>
    </source>
</evidence>
<feature type="disulfide bond" evidence="11">
    <location>
        <begin position="774"/>
        <end position="838"/>
    </location>
</feature>
<feature type="disulfide bond" evidence="11">
    <location>
        <begin position="1033"/>
        <end position="1043"/>
    </location>
</feature>
<dbReference type="InterPro" id="IPR036772">
    <property type="entry name" value="SRCR-like_dom_sf"/>
</dbReference>
<keyword evidence="5 11" id="KW-1015">Disulfide bond</keyword>
<name>A0A8D0HJC5_SPHPU</name>
<feature type="disulfide bond" evidence="11">
    <location>
        <begin position="301"/>
        <end position="311"/>
    </location>
</feature>
<keyword evidence="2" id="KW-0964">Secreted</keyword>
<dbReference type="Proteomes" id="UP000694392">
    <property type="component" value="Unplaced"/>
</dbReference>
<dbReference type="AlphaFoldDB" id="A0A8D0HJC5"/>
<comment type="function">
    <text evidence="8">Binds to extracellular matrix proteins. Binds to pathogen-associated molecular patterns (PAMPs) present on the cell walls of Gram-positive and Gram-negative bacteria and fungi, behaving as a pattern recognition receptor (PRR). Induces bacterial and fungal aggregation and subsequent inhibition of PAMP-induced cytokine release. Does not possess intrinsic bactericidal activity. May play a role in the innate defense and homeostasis of certain epithelial surfaces.</text>
</comment>
<evidence type="ECO:0000256" key="8">
    <source>
        <dbReference type="ARBA" id="ARBA00058074"/>
    </source>
</evidence>
<evidence type="ECO:0000256" key="9">
    <source>
        <dbReference type="ARBA" id="ARBA00064153"/>
    </source>
</evidence>
<feature type="compositionally biased region" description="Basic and acidic residues" evidence="12">
    <location>
        <begin position="1136"/>
        <end position="1147"/>
    </location>
</feature>
<keyword evidence="7" id="KW-0325">Glycoprotein</keyword>
<feature type="domain" description="SRCR" evidence="15">
    <location>
        <begin position="541"/>
        <end position="641"/>
    </location>
</feature>
<evidence type="ECO:0000256" key="3">
    <source>
        <dbReference type="ARBA" id="ARBA00022729"/>
    </source>
</evidence>
<feature type="domain" description="SRCR" evidence="15">
    <location>
        <begin position="334"/>
        <end position="434"/>
    </location>
</feature>
<feature type="compositionally biased region" description="Polar residues" evidence="12">
    <location>
        <begin position="1148"/>
        <end position="1160"/>
    </location>
</feature>
<feature type="disulfide bond" evidence="11">
    <location>
        <begin position="165"/>
        <end position="226"/>
    </location>
</feature>
<dbReference type="GO" id="GO:0005886">
    <property type="term" value="C:plasma membrane"/>
    <property type="evidence" value="ECO:0007669"/>
    <property type="project" value="TreeGrafter"/>
</dbReference>
<evidence type="ECO:0000256" key="14">
    <source>
        <dbReference type="SAM" id="SignalP"/>
    </source>
</evidence>
<feature type="domain" description="SRCR" evidence="15">
    <location>
        <begin position="859"/>
        <end position="959"/>
    </location>
</feature>
<dbReference type="GO" id="GO:0005615">
    <property type="term" value="C:extracellular space"/>
    <property type="evidence" value="ECO:0007669"/>
    <property type="project" value="TreeGrafter"/>
</dbReference>
<feature type="disulfide bond" evidence="11">
    <location>
        <begin position="63"/>
        <end position="124"/>
    </location>
</feature>
<organism evidence="16 17">
    <name type="scientific">Sphenodon punctatus</name>
    <name type="common">Tuatara</name>
    <name type="synonym">Hatteria punctata</name>
    <dbReference type="NCBI Taxonomy" id="8508"/>
    <lineage>
        <taxon>Eukaryota</taxon>
        <taxon>Metazoa</taxon>
        <taxon>Chordata</taxon>
        <taxon>Craniata</taxon>
        <taxon>Vertebrata</taxon>
        <taxon>Euteleostomi</taxon>
        <taxon>Lepidosauria</taxon>
        <taxon>Sphenodontia</taxon>
        <taxon>Sphenodontidae</taxon>
        <taxon>Sphenodon</taxon>
    </lineage>
</organism>
<feature type="disulfide bond" evidence="11">
    <location>
        <begin position="464"/>
        <end position="528"/>
    </location>
</feature>
<feature type="domain" description="SRCR" evidence="15">
    <location>
        <begin position="439"/>
        <end position="539"/>
    </location>
</feature>
<keyword evidence="6" id="KW-0675">Receptor</keyword>
<feature type="disulfide bond" evidence="11">
    <location>
        <begin position="94"/>
        <end position="104"/>
    </location>
</feature>
<feature type="region of interest" description="Disordered" evidence="12">
    <location>
        <begin position="1129"/>
        <end position="1160"/>
    </location>
</feature>
<feature type="disulfide bond" evidence="11">
    <location>
        <begin position="684"/>
        <end position="745"/>
    </location>
</feature>
<feature type="disulfide bond" evidence="11">
    <location>
        <begin position="508"/>
        <end position="518"/>
    </location>
</feature>
<dbReference type="FunFam" id="3.10.250.10:FF:000007">
    <property type="entry name" value="Soluble scavenger receptor cysteine-rich domain-containing protein SSC5D"/>
    <property type="match status" value="5"/>
</dbReference>
<feature type="domain" description="SRCR" evidence="15">
    <location>
        <begin position="749"/>
        <end position="849"/>
    </location>
</feature>
<dbReference type="GO" id="GO:0004252">
    <property type="term" value="F:serine-type endopeptidase activity"/>
    <property type="evidence" value="ECO:0007669"/>
    <property type="project" value="TreeGrafter"/>
</dbReference>
<keyword evidence="3 14" id="KW-0732">Signal</keyword>
<feature type="disulfide bond" evidence="11">
    <location>
        <begin position="818"/>
        <end position="828"/>
    </location>
</feature>
<evidence type="ECO:0000256" key="12">
    <source>
        <dbReference type="SAM" id="MobiDB-lite"/>
    </source>
</evidence>
<feature type="domain" description="SRCR" evidence="15">
    <location>
        <begin position="232"/>
        <end position="332"/>
    </location>
</feature>
<dbReference type="InterPro" id="IPR001190">
    <property type="entry name" value="SRCR"/>
</dbReference>
<feature type="disulfide bond" evidence="11">
    <location>
        <begin position="715"/>
        <end position="725"/>
    </location>
</feature>